<evidence type="ECO:0000313" key="3">
    <source>
        <dbReference type="EMBL" id="KAB2388784.1"/>
    </source>
</evidence>
<gene>
    <name evidence="3" type="ORF">F9B16_02320</name>
</gene>
<feature type="domain" description="PucR C-terminal helix-turn-helix" evidence="2">
    <location>
        <begin position="426"/>
        <end position="483"/>
    </location>
</feature>
<dbReference type="Pfam" id="PF13556">
    <property type="entry name" value="HTH_30"/>
    <property type="match status" value="1"/>
</dbReference>
<dbReference type="InterPro" id="IPR025736">
    <property type="entry name" value="PucR_C-HTH_dom"/>
</dbReference>
<comment type="caution">
    <text evidence="3">The sequence shown here is derived from an EMBL/GenBank/DDBJ whole genome shotgun (WGS) entry which is preliminary data.</text>
</comment>
<dbReference type="InterPro" id="IPR051448">
    <property type="entry name" value="CdaR-like_regulators"/>
</dbReference>
<dbReference type="InterPro" id="IPR042070">
    <property type="entry name" value="PucR_C-HTH_sf"/>
</dbReference>
<keyword evidence="4" id="KW-1185">Reference proteome</keyword>
<name>A0A6L3W563_9ACTN</name>
<evidence type="ECO:0000313" key="4">
    <source>
        <dbReference type="Proteomes" id="UP000483004"/>
    </source>
</evidence>
<evidence type="ECO:0000259" key="2">
    <source>
        <dbReference type="Pfam" id="PF13556"/>
    </source>
</evidence>
<evidence type="ECO:0000259" key="1">
    <source>
        <dbReference type="Pfam" id="PF07905"/>
    </source>
</evidence>
<dbReference type="EMBL" id="WBMR01000003">
    <property type="protein sequence ID" value="KAB2388784.1"/>
    <property type="molecule type" value="Genomic_DNA"/>
</dbReference>
<dbReference type="AlphaFoldDB" id="A0A6L3W563"/>
<dbReference type="PANTHER" id="PTHR33744:SF1">
    <property type="entry name" value="DNA-BINDING TRANSCRIPTIONAL ACTIVATOR ADER"/>
    <property type="match status" value="1"/>
</dbReference>
<reference evidence="3 4" key="1">
    <citation type="submission" date="2019-09" db="EMBL/GenBank/DDBJ databases">
        <title>Actinomadura physcomitrii sp. nov., a novel actinomycete isolated from moss [Physcomitrium sphaericum (Ludw) Fuernr].</title>
        <authorList>
            <person name="Liu C."/>
            <person name="Zhuang X."/>
        </authorList>
    </citation>
    <scope>NUCLEOTIDE SEQUENCE [LARGE SCALE GENOMIC DNA]</scope>
    <source>
        <strain evidence="3 4">CYP1-1B</strain>
    </source>
</reference>
<dbReference type="Proteomes" id="UP000483004">
    <property type="component" value="Unassembled WGS sequence"/>
</dbReference>
<dbReference type="RefSeq" id="WP_151538130.1">
    <property type="nucleotide sequence ID" value="NZ_WBMR01000003.1"/>
</dbReference>
<feature type="domain" description="Purine catabolism PurC-like" evidence="1">
    <location>
        <begin position="19"/>
        <end position="118"/>
    </location>
</feature>
<accession>A0A6L3W563</accession>
<sequence>MLPLRLFLTRLGLRPLGAADPSERWVRWVHVSELPDPSPFLRGGELLLLAGTGFRPADSRDYVRRLAETGVVALGFGVTPVFDAVPPELVAACDEFGMVVLEVPARVPFASVVELHHAELVRAETRGLKRISEGQAVLIKAAAGPGPLRAVVERTADLLDGWVRVVDRNRHRTWTAGPVRDDPEVSAALDQACRSRSPMSAALTTAEEHVEVQRLLGPAPTGYAMAVARRAPFTVADRGLVGVAASALSLLFTAPSEASSPEALGTAVVAGLLRLPALARDLAAPLDRAADVRWRIVRGPLDAPPGSRETIVQRLSALLGTPFVAQDGSSFVALVPEDTVDGLPHALDEAGLPAGISRPHPAADLDPAWGEAGAALDAARVGGATVVAGAGLHGVMALLDSLQASRYADRLLAGLDAAPSPDPALLAGTLRSWLAHHGNWDRTASDLGVHRNTVRHRIRRISGLLDLDLNDPDVRMELWFALRWRSQIH</sequence>
<dbReference type="InterPro" id="IPR012914">
    <property type="entry name" value="PucR_dom"/>
</dbReference>
<protein>
    <submittedName>
        <fullName evidence="3">PucR family transcriptional regulator</fullName>
    </submittedName>
</protein>
<dbReference type="PANTHER" id="PTHR33744">
    <property type="entry name" value="CARBOHYDRATE DIACID REGULATOR"/>
    <property type="match status" value="1"/>
</dbReference>
<dbReference type="Gene3D" id="1.10.10.2840">
    <property type="entry name" value="PucR C-terminal helix-turn-helix domain"/>
    <property type="match status" value="1"/>
</dbReference>
<dbReference type="Pfam" id="PF07905">
    <property type="entry name" value="PucR"/>
    <property type="match status" value="1"/>
</dbReference>
<organism evidence="3 4">
    <name type="scientific">Actinomadura montaniterrae</name>
    <dbReference type="NCBI Taxonomy" id="1803903"/>
    <lineage>
        <taxon>Bacteria</taxon>
        <taxon>Bacillati</taxon>
        <taxon>Actinomycetota</taxon>
        <taxon>Actinomycetes</taxon>
        <taxon>Streptosporangiales</taxon>
        <taxon>Thermomonosporaceae</taxon>
        <taxon>Actinomadura</taxon>
    </lineage>
</organism>
<dbReference type="OrthoDB" id="3170447at2"/>
<proteinExistence type="predicted"/>